<reference evidence="4 5" key="1">
    <citation type="journal article" date="2015" name="Nature">
        <title>rRNA introns, odd ribosomes, and small enigmatic genomes across a large radiation of phyla.</title>
        <authorList>
            <person name="Brown C.T."/>
            <person name="Hug L.A."/>
            <person name="Thomas B.C."/>
            <person name="Sharon I."/>
            <person name="Castelle C.J."/>
            <person name="Singh A."/>
            <person name="Wilkins M.J."/>
            <person name="Williams K.H."/>
            <person name="Banfield J.F."/>
        </authorList>
    </citation>
    <scope>NUCLEOTIDE SEQUENCE [LARGE SCALE GENOMIC DNA]</scope>
</reference>
<dbReference type="UniPathway" id="UPA00138"/>
<keyword evidence="2 3" id="KW-0413">Isomerase</keyword>
<dbReference type="PATRIC" id="fig|1619011.3.peg.36"/>
<dbReference type="PANTHER" id="PTHR21139">
    <property type="entry name" value="TRIOSEPHOSPHATE ISOMERASE"/>
    <property type="match status" value="1"/>
</dbReference>
<dbReference type="EMBL" id="LCFA01000001">
    <property type="protein sequence ID" value="KKS83107.1"/>
    <property type="molecule type" value="Genomic_DNA"/>
</dbReference>
<dbReference type="SUPFAM" id="SSF51351">
    <property type="entry name" value="Triosephosphate isomerase (TIM)"/>
    <property type="match status" value="1"/>
</dbReference>
<dbReference type="PANTHER" id="PTHR21139:SF42">
    <property type="entry name" value="TRIOSEPHOSPHATE ISOMERASE"/>
    <property type="match status" value="1"/>
</dbReference>
<organism evidence="4 5">
    <name type="scientific">Candidatus Wolfebacteria bacterium GW2011_GWC1_43_10</name>
    <dbReference type="NCBI Taxonomy" id="1619011"/>
    <lineage>
        <taxon>Bacteria</taxon>
        <taxon>Candidatus Wolfeibacteriota</taxon>
    </lineage>
</organism>
<dbReference type="GO" id="GO:0006094">
    <property type="term" value="P:gluconeogenesis"/>
    <property type="evidence" value="ECO:0007669"/>
    <property type="project" value="UniProtKB-UniPathway"/>
</dbReference>
<keyword evidence="3" id="KW-0312">Gluconeogenesis</keyword>
<dbReference type="Proteomes" id="UP000034810">
    <property type="component" value="Unassembled WGS sequence"/>
</dbReference>
<proteinExistence type="inferred from homology"/>
<evidence type="ECO:0000313" key="4">
    <source>
        <dbReference type="EMBL" id="KKS83107.1"/>
    </source>
</evidence>
<comment type="pathway">
    <text evidence="3">Carbohydrate degradation; glycolysis; D-glyceraldehyde 3-phosphate from glycerone phosphate: step 1/1.</text>
</comment>
<evidence type="ECO:0000313" key="5">
    <source>
        <dbReference type="Proteomes" id="UP000034810"/>
    </source>
</evidence>
<sequence length="246" mass="27834">MKKIVAFNWKENPDNLSRVGGIVRAVLRSVPKKRLTIVIIPPALFIEKVRKLIGVRKEEVFLGVQNVSHLEKGAFTGEFSAAMLGSLKVTHAIVGHSERRYLFGETDKIISLKIKSCLKNKIKPILCVGEKKKMPQEKSWSFIRRQLETDLPKIPDPKLRTLIVAYEPVWSIGGNRKVNPSHAAYMIDKIKSFLYSVYGRRYSVLYGGSVGCKNIKNFLKYHQIDGFLVGSASLRPAEIRCLLKLI</sequence>
<dbReference type="CDD" id="cd00311">
    <property type="entry name" value="TIM"/>
    <property type="match status" value="1"/>
</dbReference>
<accession>A0A0G1CC52</accession>
<evidence type="ECO:0000256" key="2">
    <source>
        <dbReference type="ARBA" id="ARBA00023235"/>
    </source>
</evidence>
<comment type="catalytic activity">
    <reaction evidence="3">
        <text>D-glyceraldehyde 3-phosphate = dihydroxyacetone phosphate</text>
        <dbReference type="Rhea" id="RHEA:18585"/>
        <dbReference type="ChEBI" id="CHEBI:57642"/>
        <dbReference type="ChEBI" id="CHEBI:59776"/>
        <dbReference type="EC" id="5.3.1.1"/>
    </reaction>
</comment>
<dbReference type="Pfam" id="PF00121">
    <property type="entry name" value="TIM"/>
    <property type="match status" value="1"/>
</dbReference>
<protein>
    <recommendedName>
        <fullName evidence="3">Triosephosphate isomerase</fullName>
        <ecNumber evidence="3">5.3.1.1</ecNumber>
    </recommendedName>
</protein>
<dbReference type="Gene3D" id="3.20.20.70">
    <property type="entry name" value="Aldolase class I"/>
    <property type="match status" value="1"/>
</dbReference>
<comment type="similarity">
    <text evidence="1 3">Belongs to the triosephosphate isomerase family.</text>
</comment>
<comment type="pathway">
    <text evidence="3">Carbohydrate biosynthesis; gluconeogenesis.</text>
</comment>
<dbReference type="UniPathway" id="UPA00109">
    <property type="reaction ID" value="UER00189"/>
</dbReference>
<comment type="caution">
    <text evidence="4">The sequence shown here is derived from an EMBL/GenBank/DDBJ whole genome shotgun (WGS) entry which is preliminary data.</text>
</comment>
<comment type="subunit">
    <text evidence="3">Homodimer.</text>
</comment>
<dbReference type="AlphaFoldDB" id="A0A0G1CC52"/>
<evidence type="ECO:0000256" key="1">
    <source>
        <dbReference type="ARBA" id="ARBA00007422"/>
    </source>
</evidence>
<keyword evidence="3" id="KW-0324">Glycolysis</keyword>
<keyword evidence="3" id="KW-0963">Cytoplasm</keyword>
<name>A0A0G1CC52_9BACT</name>
<dbReference type="GO" id="GO:0019563">
    <property type="term" value="P:glycerol catabolic process"/>
    <property type="evidence" value="ECO:0007669"/>
    <property type="project" value="TreeGrafter"/>
</dbReference>
<dbReference type="GO" id="GO:0005829">
    <property type="term" value="C:cytosol"/>
    <property type="evidence" value="ECO:0007669"/>
    <property type="project" value="TreeGrafter"/>
</dbReference>
<gene>
    <name evidence="4" type="ORF">UV58_C0001G0034</name>
</gene>
<dbReference type="InterPro" id="IPR000652">
    <property type="entry name" value="Triosephosphate_isomerase"/>
</dbReference>
<dbReference type="GO" id="GO:0004807">
    <property type="term" value="F:triose-phosphate isomerase activity"/>
    <property type="evidence" value="ECO:0007669"/>
    <property type="project" value="UniProtKB-EC"/>
</dbReference>
<dbReference type="GO" id="GO:0006096">
    <property type="term" value="P:glycolytic process"/>
    <property type="evidence" value="ECO:0007669"/>
    <property type="project" value="UniProtKB-UniPathway"/>
</dbReference>
<dbReference type="InterPro" id="IPR035990">
    <property type="entry name" value="TIM_sf"/>
</dbReference>
<dbReference type="GO" id="GO:0046166">
    <property type="term" value="P:glyceraldehyde-3-phosphate biosynthetic process"/>
    <property type="evidence" value="ECO:0007669"/>
    <property type="project" value="TreeGrafter"/>
</dbReference>
<dbReference type="PROSITE" id="PS51440">
    <property type="entry name" value="TIM_2"/>
    <property type="match status" value="1"/>
</dbReference>
<dbReference type="InterPro" id="IPR013785">
    <property type="entry name" value="Aldolase_TIM"/>
</dbReference>
<dbReference type="EC" id="5.3.1.1" evidence="3"/>
<comment type="subcellular location">
    <subcellularLocation>
        <location evidence="3">Cytoplasm</location>
    </subcellularLocation>
</comment>
<evidence type="ECO:0000256" key="3">
    <source>
        <dbReference type="RuleBase" id="RU363013"/>
    </source>
</evidence>